<evidence type="ECO:0000313" key="9">
    <source>
        <dbReference type="Proteomes" id="UP001377337"/>
    </source>
</evidence>
<keyword evidence="2" id="KW-0813">Transport</keyword>
<dbReference type="PANTHER" id="PTHR42770">
    <property type="entry name" value="AMINO ACID TRANSPORTER-RELATED"/>
    <property type="match status" value="1"/>
</dbReference>
<feature type="transmembrane region" description="Helical" evidence="7">
    <location>
        <begin position="123"/>
        <end position="141"/>
    </location>
</feature>
<dbReference type="PANTHER" id="PTHR42770:SF15">
    <property type="entry name" value="GLUTAMATE_GAMMA-AMINOBUTYRATE ANTIPORTER-RELATED"/>
    <property type="match status" value="1"/>
</dbReference>
<evidence type="ECO:0000313" key="8">
    <source>
        <dbReference type="EMBL" id="WXB97387.1"/>
    </source>
</evidence>
<comment type="subcellular location">
    <subcellularLocation>
        <location evidence="1">Cell membrane</location>
        <topology evidence="1">Multi-pass membrane protein</topology>
    </subcellularLocation>
</comment>
<reference evidence="8 9" key="1">
    <citation type="submission" date="2024-02" db="EMBL/GenBank/DDBJ databases">
        <title>Seven novel Bacillus-like species.</title>
        <authorList>
            <person name="Liu G."/>
        </authorList>
    </citation>
    <scope>NUCLEOTIDE SEQUENCE [LARGE SCALE GENOMIC DNA]</scope>
    <source>
        <strain evidence="8 9">FJAT-52054</strain>
    </source>
</reference>
<feature type="transmembrane region" description="Helical" evidence="7">
    <location>
        <begin position="332"/>
        <end position="352"/>
    </location>
</feature>
<feature type="transmembrane region" description="Helical" evidence="7">
    <location>
        <begin position="40"/>
        <end position="61"/>
    </location>
</feature>
<feature type="transmembrane region" description="Helical" evidence="7">
    <location>
        <begin position="286"/>
        <end position="311"/>
    </location>
</feature>
<feature type="transmembrane region" description="Helical" evidence="7">
    <location>
        <begin position="82"/>
        <end position="111"/>
    </location>
</feature>
<gene>
    <name evidence="8" type="ORF">WCV65_02470</name>
</gene>
<sequence length="466" mass="50668">MTTIKSKKLGLMGLSLISINAILGLKNIPFASTIGPSAIVFWIAAAFLYFIPISLIVAELSTTYPDQGGISAWVKRAFGEKASFLAGWFFWVANFTYYPSLLIGITVNLAYAINQQQIMDSTWTTNIISIVIFWLITLLTLKGTRMSEKLASFGAPLGVVVPALLIFGFGIASLVSGQPSATPFSAESVMPNSVSFNTIMFLSTLMFAFSGMEMLGTIAEDVKNPQKTFPKAIFITSAIIAVIYIMATVAFQFVIQITPDQTANALYLFADKVTAQFNLPFSLSQLLGICFVIAVVGSLSFLILNPSVMMYESGKKVLPKALLKINKDKMPVNLILWQAAGVTVILLFSAFIPTISAALNMLILMATLAFFIPYLFLISAYVKLRMTDKTTVRPFKIKHNAAAYIVAGVGLLSVVGTIVLTLIPSSDTTISEYAPMVIGPVLFIILGLVFYKVGIKEKKTEYKKAS</sequence>
<keyword evidence="4 7" id="KW-0812">Transmembrane</keyword>
<feature type="transmembrane region" description="Helical" evidence="7">
    <location>
        <begin position="194"/>
        <end position="212"/>
    </location>
</feature>
<feature type="transmembrane region" description="Helical" evidence="7">
    <location>
        <begin position="232"/>
        <end position="255"/>
    </location>
</feature>
<organism evidence="8 9">
    <name type="scientific">Metabacillus sediminis</name>
    <dbReference type="NCBI Taxonomy" id="3117746"/>
    <lineage>
        <taxon>Bacteria</taxon>
        <taxon>Bacillati</taxon>
        <taxon>Bacillota</taxon>
        <taxon>Bacilli</taxon>
        <taxon>Bacillales</taxon>
        <taxon>Bacillaceae</taxon>
        <taxon>Metabacillus</taxon>
    </lineage>
</organism>
<dbReference type="InterPro" id="IPR002293">
    <property type="entry name" value="AA/rel_permease1"/>
</dbReference>
<evidence type="ECO:0000256" key="2">
    <source>
        <dbReference type="ARBA" id="ARBA00022448"/>
    </source>
</evidence>
<keyword evidence="6 7" id="KW-0472">Membrane</keyword>
<feature type="transmembrane region" description="Helical" evidence="7">
    <location>
        <begin position="153"/>
        <end position="174"/>
    </location>
</feature>
<dbReference type="EMBL" id="CP147407">
    <property type="protein sequence ID" value="WXB97387.1"/>
    <property type="molecule type" value="Genomic_DNA"/>
</dbReference>
<feature type="transmembrane region" description="Helical" evidence="7">
    <location>
        <begin position="358"/>
        <end position="382"/>
    </location>
</feature>
<dbReference type="Proteomes" id="UP001377337">
    <property type="component" value="Chromosome"/>
</dbReference>
<evidence type="ECO:0000256" key="7">
    <source>
        <dbReference type="SAM" id="Phobius"/>
    </source>
</evidence>
<evidence type="ECO:0000256" key="6">
    <source>
        <dbReference type="ARBA" id="ARBA00023136"/>
    </source>
</evidence>
<dbReference type="RefSeq" id="WP_338779776.1">
    <property type="nucleotide sequence ID" value="NZ_CP147407.1"/>
</dbReference>
<keyword evidence="5 7" id="KW-1133">Transmembrane helix</keyword>
<protein>
    <submittedName>
        <fullName evidence="8">Amino acid permease</fullName>
    </submittedName>
</protein>
<dbReference type="Pfam" id="PF13520">
    <property type="entry name" value="AA_permease_2"/>
    <property type="match status" value="1"/>
</dbReference>
<evidence type="ECO:0000256" key="3">
    <source>
        <dbReference type="ARBA" id="ARBA00022475"/>
    </source>
</evidence>
<keyword evidence="9" id="KW-1185">Reference proteome</keyword>
<feature type="transmembrane region" description="Helical" evidence="7">
    <location>
        <begin position="435"/>
        <end position="454"/>
    </location>
</feature>
<name>A0ABZ2NJR3_9BACI</name>
<dbReference type="Gene3D" id="1.20.1740.10">
    <property type="entry name" value="Amino acid/polyamine transporter I"/>
    <property type="match status" value="1"/>
</dbReference>
<accession>A0ABZ2NJR3</accession>
<dbReference type="InterPro" id="IPR050367">
    <property type="entry name" value="APC_superfamily"/>
</dbReference>
<feature type="transmembrane region" description="Helical" evidence="7">
    <location>
        <begin position="402"/>
        <end position="423"/>
    </location>
</feature>
<evidence type="ECO:0000256" key="5">
    <source>
        <dbReference type="ARBA" id="ARBA00022989"/>
    </source>
</evidence>
<proteinExistence type="predicted"/>
<evidence type="ECO:0000256" key="1">
    <source>
        <dbReference type="ARBA" id="ARBA00004651"/>
    </source>
</evidence>
<dbReference type="PIRSF" id="PIRSF006060">
    <property type="entry name" value="AA_transporter"/>
    <property type="match status" value="1"/>
</dbReference>
<evidence type="ECO:0000256" key="4">
    <source>
        <dbReference type="ARBA" id="ARBA00022692"/>
    </source>
</evidence>
<keyword evidence="3" id="KW-1003">Cell membrane</keyword>